<accession>A0A839XXM2</accession>
<evidence type="ECO:0000313" key="5">
    <source>
        <dbReference type="Proteomes" id="UP000580718"/>
    </source>
</evidence>
<feature type="transmembrane region" description="Helical" evidence="2">
    <location>
        <begin position="623"/>
        <end position="643"/>
    </location>
</feature>
<sequence>MNARRSLVPVLLALLVALVAGSAAPASAADGDDRWRADQVLTIGVPGLVWSDLDPELTPQLWSLAEDSAIGALSVRAGRSTTCLLDGWATLGAGNRARYPGPVEPIAPVPQPTLPLPDAGGALPGPAGEAAAPPVDSRLSYCGLEEQVAKVGLAEPGRTVTRVAEDEATARFGAEPGALGQAVSCSTVVGRAAALAVAGEGAVFTVRDQLPADDAALTQLLGECPLTLVSLGQLSDAAAPGADATDDGTVPSARDAAVQAVDAAVGRLRTAAEALDGDTLLLLQGISEVNGGRPQLHVGMASGPGMTTGWLTSASTGRAPFAQLIDVAPTVLRALDLDVPASMNGQPFSVTAERPDLVDALAELDRANTSAVVHYRSTALTFWLLVLVNAAVVVTGAVLLGGWDRGWLPGRSRGRDRVRGWLRRRRPVRRGRGLLRGVAIGVASLPVATYLANLVPWERSGSPRWALAAAVVAAALAVTALAVLGPWRRRRLGPAVVVLAVTLVTLAGDVLTGSRLELDGLLGYDAIVAGRFTGYGNLTFGLLSVSALLLTAGAAAALVRRTGTGTGTRRSWLLPVLAAGAVCVVLIGAPPLGRDFGGVLAAVPGFLVLGMLLARIRVTLGRLVVVLAAAVAVVGVVAVLDWLRPAAERSHLGRFVAQLLDGQAWTVVSRKAEANVAILLGSPLAWMLLVALLAAGWLLRPGGLLRSGADGGVAGLAAGDVRVLRAALTAIALSLAVGALVNDSGVALPATAATLLVPLLVWLAAGAPAASDDPADGADGAAEDVPGGPPDQRVNVGLRGSTGRTS</sequence>
<feature type="transmembrane region" description="Helical" evidence="2">
    <location>
        <begin position="676"/>
        <end position="699"/>
    </location>
</feature>
<dbReference type="PROSITE" id="PS51318">
    <property type="entry name" value="TAT"/>
    <property type="match status" value="1"/>
</dbReference>
<feature type="transmembrane region" description="Helical" evidence="2">
    <location>
        <begin position="433"/>
        <end position="453"/>
    </location>
</feature>
<feature type="transmembrane region" description="Helical" evidence="2">
    <location>
        <begin position="571"/>
        <end position="590"/>
    </location>
</feature>
<dbReference type="InterPro" id="IPR006311">
    <property type="entry name" value="TAT_signal"/>
</dbReference>
<evidence type="ECO:0000313" key="4">
    <source>
        <dbReference type="EMBL" id="MBB3675339.1"/>
    </source>
</evidence>
<evidence type="ECO:0000256" key="1">
    <source>
        <dbReference type="SAM" id="MobiDB-lite"/>
    </source>
</evidence>
<evidence type="ECO:0000256" key="3">
    <source>
        <dbReference type="SAM" id="SignalP"/>
    </source>
</evidence>
<gene>
    <name evidence="4" type="ORF">FHX36_001074</name>
</gene>
<feature type="transmembrane region" description="Helical" evidence="2">
    <location>
        <begin position="465"/>
        <end position="485"/>
    </location>
</feature>
<feature type="transmembrane region" description="Helical" evidence="2">
    <location>
        <begin position="532"/>
        <end position="559"/>
    </location>
</feature>
<keyword evidence="3" id="KW-0732">Signal</keyword>
<feature type="transmembrane region" description="Helical" evidence="2">
    <location>
        <begin position="380"/>
        <end position="403"/>
    </location>
</feature>
<evidence type="ECO:0000256" key="2">
    <source>
        <dbReference type="SAM" id="Phobius"/>
    </source>
</evidence>
<reference evidence="4 5" key="1">
    <citation type="submission" date="2020-08" db="EMBL/GenBank/DDBJ databases">
        <title>Sequencing the genomes of 1000 actinobacteria strains.</title>
        <authorList>
            <person name="Klenk H.-P."/>
        </authorList>
    </citation>
    <scope>NUCLEOTIDE SEQUENCE [LARGE SCALE GENOMIC DNA]</scope>
    <source>
        <strain evidence="4 5">DSM 16678</strain>
    </source>
</reference>
<dbReference type="RefSeq" id="WP_183513560.1">
    <property type="nucleotide sequence ID" value="NZ_JACIBU010000001.1"/>
</dbReference>
<dbReference type="SUPFAM" id="SSF53649">
    <property type="entry name" value="Alkaline phosphatase-like"/>
    <property type="match status" value="1"/>
</dbReference>
<keyword evidence="2" id="KW-0812">Transmembrane</keyword>
<organism evidence="4 5">
    <name type="scientific">Modestobacter versicolor</name>
    <dbReference type="NCBI Taxonomy" id="429133"/>
    <lineage>
        <taxon>Bacteria</taxon>
        <taxon>Bacillati</taxon>
        <taxon>Actinomycetota</taxon>
        <taxon>Actinomycetes</taxon>
        <taxon>Geodermatophilales</taxon>
        <taxon>Geodermatophilaceae</taxon>
        <taxon>Modestobacter</taxon>
    </lineage>
</organism>
<comment type="caution">
    <text evidence="4">The sequence shown here is derived from an EMBL/GenBank/DDBJ whole genome shotgun (WGS) entry which is preliminary data.</text>
</comment>
<feature type="region of interest" description="Disordered" evidence="1">
    <location>
        <begin position="769"/>
        <end position="806"/>
    </location>
</feature>
<feature type="transmembrane region" description="Helical" evidence="2">
    <location>
        <begin position="596"/>
        <end position="616"/>
    </location>
</feature>
<dbReference type="Gene3D" id="3.40.720.10">
    <property type="entry name" value="Alkaline Phosphatase, subunit A"/>
    <property type="match status" value="1"/>
</dbReference>
<feature type="signal peptide" evidence="3">
    <location>
        <begin position="1"/>
        <end position="28"/>
    </location>
</feature>
<name>A0A839XXM2_9ACTN</name>
<feature type="transmembrane region" description="Helical" evidence="2">
    <location>
        <begin position="492"/>
        <end position="512"/>
    </location>
</feature>
<feature type="chain" id="PRO_5032960493" evidence="3">
    <location>
        <begin position="29"/>
        <end position="806"/>
    </location>
</feature>
<keyword evidence="2" id="KW-0472">Membrane</keyword>
<feature type="region of interest" description="Disordered" evidence="1">
    <location>
        <begin position="111"/>
        <end position="130"/>
    </location>
</feature>
<proteinExistence type="predicted"/>
<feature type="compositionally biased region" description="Low complexity" evidence="1">
    <location>
        <begin position="116"/>
        <end position="130"/>
    </location>
</feature>
<dbReference type="EMBL" id="JACIBU010000001">
    <property type="protein sequence ID" value="MBB3675339.1"/>
    <property type="molecule type" value="Genomic_DNA"/>
</dbReference>
<feature type="compositionally biased region" description="Low complexity" evidence="1">
    <location>
        <begin position="769"/>
        <end position="786"/>
    </location>
</feature>
<keyword evidence="2" id="KW-1133">Transmembrane helix</keyword>
<dbReference type="Proteomes" id="UP000580718">
    <property type="component" value="Unassembled WGS sequence"/>
</dbReference>
<protein>
    <submittedName>
        <fullName evidence="4">Tryptophan-rich sensory protein</fullName>
    </submittedName>
</protein>
<dbReference type="AlphaFoldDB" id="A0A839XXM2"/>
<dbReference type="InterPro" id="IPR017850">
    <property type="entry name" value="Alkaline_phosphatase_core_sf"/>
</dbReference>